<evidence type="ECO:0000256" key="1">
    <source>
        <dbReference type="ARBA" id="ARBA00004651"/>
    </source>
</evidence>
<feature type="transmembrane region" description="Helical" evidence="7">
    <location>
        <begin position="17"/>
        <end position="39"/>
    </location>
</feature>
<feature type="transmembrane region" description="Helical" evidence="7">
    <location>
        <begin position="202"/>
        <end position="224"/>
    </location>
</feature>
<dbReference type="PANTHER" id="PTHR23501:SF197">
    <property type="entry name" value="COMD"/>
    <property type="match status" value="1"/>
</dbReference>
<keyword evidence="10" id="KW-1185">Reference proteome</keyword>
<feature type="transmembrane region" description="Helical" evidence="7">
    <location>
        <begin position="107"/>
        <end position="128"/>
    </location>
</feature>
<feature type="transmembrane region" description="Helical" evidence="7">
    <location>
        <begin position="337"/>
        <end position="355"/>
    </location>
</feature>
<accession>A0A9W6N549</accession>
<comment type="subcellular location">
    <subcellularLocation>
        <location evidence="1">Cell membrane</location>
        <topology evidence="1">Multi-pass membrane protein</topology>
    </subcellularLocation>
</comment>
<dbReference type="PROSITE" id="PS50850">
    <property type="entry name" value="MFS"/>
    <property type="match status" value="1"/>
</dbReference>
<keyword evidence="4 7" id="KW-0812">Transmembrane</keyword>
<evidence type="ECO:0000313" key="9">
    <source>
        <dbReference type="EMBL" id="GLK78804.1"/>
    </source>
</evidence>
<evidence type="ECO:0000259" key="8">
    <source>
        <dbReference type="PROSITE" id="PS50850"/>
    </source>
</evidence>
<feature type="domain" description="Major facilitator superfamily (MFS) profile" evidence="8">
    <location>
        <begin position="17"/>
        <end position="470"/>
    </location>
</feature>
<dbReference type="InterPro" id="IPR011701">
    <property type="entry name" value="MFS"/>
</dbReference>
<keyword evidence="5 7" id="KW-1133">Transmembrane helix</keyword>
<feature type="transmembrane region" description="Helical" evidence="7">
    <location>
        <begin position="230"/>
        <end position="250"/>
    </location>
</feature>
<dbReference type="FunFam" id="1.20.1720.10:FF:000004">
    <property type="entry name" value="EmrB/QacA family drug resistance transporter"/>
    <property type="match status" value="1"/>
</dbReference>
<organism evidence="9 10">
    <name type="scientific">Methylopila turkensis</name>
    <dbReference type="NCBI Taxonomy" id="1437816"/>
    <lineage>
        <taxon>Bacteria</taxon>
        <taxon>Pseudomonadati</taxon>
        <taxon>Pseudomonadota</taxon>
        <taxon>Alphaproteobacteria</taxon>
        <taxon>Hyphomicrobiales</taxon>
        <taxon>Methylopilaceae</taxon>
        <taxon>Methylopila</taxon>
    </lineage>
</organism>
<keyword evidence="3" id="KW-1003">Cell membrane</keyword>
<dbReference type="InterPro" id="IPR020846">
    <property type="entry name" value="MFS_dom"/>
</dbReference>
<evidence type="ECO:0000256" key="3">
    <source>
        <dbReference type="ARBA" id="ARBA00022475"/>
    </source>
</evidence>
<dbReference type="EMBL" id="BSFL01000001">
    <property type="protein sequence ID" value="GLK78804.1"/>
    <property type="molecule type" value="Genomic_DNA"/>
</dbReference>
<keyword evidence="2" id="KW-0813">Transport</keyword>
<reference evidence="9" key="1">
    <citation type="journal article" date="2014" name="Int. J. Syst. Evol. Microbiol.">
        <title>Complete genome sequence of Corynebacterium casei LMG S-19264T (=DSM 44701T), isolated from a smear-ripened cheese.</title>
        <authorList>
            <consortium name="US DOE Joint Genome Institute (JGI-PGF)"/>
            <person name="Walter F."/>
            <person name="Albersmeier A."/>
            <person name="Kalinowski J."/>
            <person name="Ruckert C."/>
        </authorList>
    </citation>
    <scope>NUCLEOTIDE SEQUENCE</scope>
    <source>
        <strain evidence="9">VKM B-2748</strain>
    </source>
</reference>
<evidence type="ECO:0000313" key="10">
    <source>
        <dbReference type="Proteomes" id="UP001143309"/>
    </source>
</evidence>
<dbReference type="Proteomes" id="UP001143309">
    <property type="component" value="Unassembled WGS sequence"/>
</dbReference>
<dbReference type="AlphaFoldDB" id="A0A9W6N549"/>
<dbReference type="PANTHER" id="PTHR23501">
    <property type="entry name" value="MAJOR FACILITATOR SUPERFAMILY"/>
    <property type="match status" value="1"/>
</dbReference>
<dbReference type="GO" id="GO:0005886">
    <property type="term" value="C:plasma membrane"/>
    <property type="evidence" value="ECO:0007669"/>
    <property type="project" value="UniProtKB-SubCell"/>
</dbReference>
<feature type="transmembrane region" description="Helical" evidence="7">
    <location>
        <begin position="82"/>
        <end position="101"/>
    </location>
</feature>
<reference evidence="9" key="2">
    <citation type="submission" date="2023-01" db="EMBL/GenBank/DDBJ databases">
        <authorList>
            <person name="Sun Q."/>
            <person name="Evtushenko L."/>
        </authorList>
    </citation>
    <scope>NUCLEOTIDE SEQUENCE</scope>
    <source>
        <strain evidence="9">VKM B-2748</strain>
    </source>
</reference>
<comment type="caution">
    <text evidence="9">The sequence shown here is derived from an EMBL/GenBank/DDBJ whole genome shotgun (WGS) entry which is preliminary data.</text>
</comment>
<keyword evidence="6 7" id="KW-0472">Membrane</keyword>
<gene>
    <name evidence="9" type="ORF">GCM10008174_05450</name>
</gene>
<proteinExistence type="predicted"/>
<feature type="transmembrane region" description="Helical" evidence="7">
    <location>
        <begin position="447"/>
        <end position="466"/>
    </location>
</feature>
<evidence type="ECO:0000256" key="6">
    <source>
        <dbReference type="ARBA" id="ARBA00023136"/>
    </source>
</evidence>
<dbReference type="CDD" id="cd17502">
    <property type="entry name" value="MFS_Azr1_MDR_like"/>
    <property type="match status" value="1"/>
</dbReference>
<feature type="transmembrane region" description="Helical" evidence="7">
    <location>
        <begin position="308"/>
        <end position="330"/>
    </location>
</feature>
<feature type="transmembrane region" description="Helical" evidence="7">
    <location>
        <begin position="270"/>
        <end position="296"/>
    </location>
</feature>
<dbReference type="RefSeq" id="WP_271199309.1">
    <property type="nucleotide sequence ID" value="NZ_BSFL01000001.1"/>
</dbReference>
<dbReference type="Gene3D" id="1.20.1720.10">
    <property type="entry name" value="Multidrug resistance protein D"/>
    <property type="match status" value="1"/>
</dbReference>
<evidence type="ECO:0000256" key="2">
    <source>
        <dbReference type="ARBA" id="ARBA00022448"/>
    </source>
</evidence>
<feature type="transmembrane region" description="Helical" evidence="7">
    <location>
        <begin position="140"/>
        <end position="158"/>
    </location>
</feature>
<protein>
    <submittedName>
        <fullName evidence="9">MFS transporter</fullName>
    </submittedName>
</protein>
<dbReference type="Pfam" id="PF07690">
    <property type="entry name" value="MFS_1"/>
    <property type="match status" value="1"/>
</dbReference>
<evidence type="ECO:0000256" key="7">
    <source>
        <dbReference type="SAM" id="Phobius"/>
    </source>
</evidence>
<evidence type="ECO:0000256" key="5">
    <source>
        <dbReference type="ARBA" id="ARBA00022989"/>
    </source>
</evidence>
<dbReference type="GO" id="GO:0022857">
    <property type="term" value="F:transmembrane transporter activity"/>
    <property type="evidence" value="ECO:0007669"/>
    <property type="project" value="InterPro"/>
</dbReference>
<dbReference type="InterPro" id="IPR036259">
    <property type="entry name" value="MFS_trans_sf"/>
</dbReference>
<feature type="transmembrane region" description="Helical" evidence="7">
    <location>
        <begin position="367"/>
        <end position="387"/>
    </location>
</feature>
<sequence>MDARAAPVIDDVRRRQIIVGVLAAMLLAALDQTIVAPAMTTIGQSLGHAEYLSWVISAYLVTATAVTPLYGKLADIHGRYPVIVAAVAIFLAGSVACALAPNLGVLVAGRALQGVGGGGLIALAQTVIGDIVPPKQRGNYAAYISGMWAVSGIAGPIVGGVMAEHLHWSMIFWVNLPIGVLALAIMHAPLRDLTFQPKSHRLDVPGAMLVVGATSLAMLALSFGRVSGDWTSPLVLGLAASAAAAGALFVRRLWTFAEPLIPLHVLKDRVIARATASLFFAVGGHLGLSTLAPVYFESMHGLRPDLAALGLTPLALGAVGGALTAARVLVRSDKYKTPALAGLTVALATLAVLAATTEARSFWLTEALFFVYGFGVGTIFPTTTVSVQNAVARHDLGAATALLAFMRSLGSAVGVAVLGAVVLGAGLGAEGGGAGPRVAISPDAFRMAFLIAAVATAVAIAALAAMPRRPLRDSFEPLPPEG</sequence>
<dbReference type="PRINTS" id="PR01036">
    <property type="entry name" value="TCRTETB"/>
</dbReference>
<feature type="transmembrane region" description="Helical" evidence="7">
    <location>
        <begin position="399"/>
        <end position="427"/>
    </location>
</feature>
<feature type="transmembrane region" description="Helical" evidence="7">
    <location>
        <begin position="170"/>
        <end position="190"/>
    </location>
</feature>
<name>A0A9W6N549_9HYPH</name>
<dbReference type="SUPFAM" id="SSF103473">
    <property type="entry name" value="MFS general substrate transporter"/>
    <property type="match status" value="1"/>
</dbReference>
<evidence type="ECO:0000256" key="4">
    <source>
        <dbReference type="ARBA" id="ARBA00022692"/>
    </source>
</evidence>
<feature type="transmembrane region" description="Helical" evidence="7">
    <location>
        <begin position="51"/>
        <end position="70"/>
    </location>
</feature>
<dbReference type="Gene3D" id="1.20.1250.20">
    <property type="entry name" value="MFS general substrate transporter like domains"/>
    <property type="match status" value="1"/>
</dbReference>